<organism evidence="2 3">
    <name type="scientific">Glycocaulis abyssi</name>
    <dbReference type="NCBI Taxonomy" id="1433403"/>
    <lineage>
        <taxon>Bacteria</taxon>
        <taxon>Pseudomonadati</taxon>
        <taxon>Pseudomonadota</taxon>
        <taxon>Alphaproteobacteria</taxon>
        <taxon>Maricaulales</taxon>
        <taxon>Maricaulaceae</taxon>
        <taxon>Glycocaulis</taxon>
    </lineage>
</organism>
<dbReference type="RefSeq" id="WP_144253277.1">
    <property type="nucleotide sequence ID" value="NZ_CP163422.1"/>
</dbReference>
<keyword evidence="1" id="KW-0732">Signal</keyword>
<evidence type="ECO:0000313" key="3">
    <source>
        <dbReference type="Proteomes" id="UP001596024"/>
    </source>
</evidence>
<sequence>MSRVRSNIRSAAHALLAGLWLIVSVSASAYAIVETPHGDLESHAHASDHTHDLDGCESHAPCKTAPCHVHWLAGSAPVSVFSPRYAAPAAGRLSDTYASRGDPPGLKPPMI</sequence>
<feature type="signal peptide" evidence="1">
    <location>
        <begin position="1"/>
        <end position="29"/>
    </location>
</feature>
<dbReference type="Proteomes" id="UP001596024">
    <property type="component" value="Unassembled WGS sequence"/>
</dbReference>
<reference evidence="3" key="1">
    <citation type="journal article" date="2019" name="Int. J. Syst. Evol. Microbiol.">
        <title>The Global Catalogue of Microorganisms (GCM) 10K type strain sequencing project: providing services to taxonomists for standard genome sequencing and annotation.</title>
        <authorList>
            <consortium name="The Broad Institute Genomics Platform"/>
            <consortium name="The Broad Institute Genome Sequencing Center for Infectious Disease"/>
            <person name="Wu L."/>
            <person name="Ma J."/>
        </authorList>
    </citation>
    <scope>NUCLEOTIDE SEQUENCE [LARGE SCALE GENOMIC DNA]</scope>
    <source>
        <strain evidence="3">CCUG 62981</strain>
    </source>
</reference>
<feature type="chain" id="PRO_5047460866" description="Cobalt transporter" evidence="1">
    <location>
        <begin position="30"/>
        <end position="111"/>
    </location>
</feature>
<proteinExistence type="predicted"/>
<gene>
    <name evidence="2" type="ORF">ACFPB0_12465</name>
</gene>
<name>A0ABV9NCK7_9PROT</name>
<evidence type="ECO:0008006" key="4">
    <source>
        <dbReference type="Google" id="ProtNLM"/>
    </source>
</evidence>
<keyword evidence="3" id="KW-1185">Reference proteome</keyword>
<accession>A0ABV9NCK7</accession>
<comment type="caution">
    <text evidence="2">The sequence shown here is derived from an EMBL/GenBank/DDBJ whole genome shotgun (WGS) entry which is preliminary data.</text>
</comment>
<evidence type="ECO:0000256" key="1">
    <source>
        <dbReference type="SAM" id="SignalP"/>
    </source>
</evidence>
<evidence type="ECO:0000313" key="2">
    <source>
        <dbReference type="EMBL" id="MFC4726107.1"/>
    </source>
</evidence>
<protein>
    <recommendedName>
        <fullName evidence="4">Cobalt transporter</fullName>
    </recommendedName>
</protein>
<dbReference type="EMBL" id="JBHSGQ010000007">
    <property type="protein sequence ID" value="MFC4726107.1"/>
    <property type="molecule type" value="Genomic_DNA"/>
</dbReference>